<protein>
    <submittedName>
        <fullName evidence="1">Uncharacterized protein</fullName>
    </submittedName>
</protein>
<organism evidence="1 2">
    <name type="scientific">Riccia fluitans</name>
    <dbReference type="NCBI Taxonomy" id="41844"/>
    <lineage>
        <taxon>Eukaryota</taxon>
        <taxon>Viridiplantae</taxon>
        <taxon>Streptophyta</taxon>
        <taxon>Embryophyta</taxon>
        <taxon>Marchantiophyta</taxon>
        <taxon>Marchantiopsida</taxon>
        <taxon>Marchantiidae</taxon>
        <taxon>Marchantiales</taxon>
        <taxon>Ricciaceae</taxon>
        <taxon>Riccia</taxon>
    </lineage>
</organism>
<reference evidence="1 2" key="1">
    <citation type="submission" date="2024-09" db="EMBL/GenBank/DDBJ databases">
        <title>Chromosome-scale assembly of Riccia fluitans.</title>
        <authorList>
            <person name="Paukszto L."/>
            <person name="Sawicki J."/>
            <person name="Karawczyk K."/>
            <person name="Piernik-Szablinska J."/>
            <person name="Szczecinska M."/>
            <person name="Mazdziarz M."/>
        </authorList>
    </citation>
    <scope>NUCLEOTIDE SEQUENCE [LARGE SCALE GENOMIC DNA]</scope>
    <source>
        <strain evidence="1">Rf_01</strain>
        <tissue evidence="1">Aerial parts of the thallus</tissue>
    </source>
</reference>
<dbReference type="Proteomes" id="UP001605036">
    <property type="component" value="Unassembled WGS sequence"/>
</dbReference>
<comment type="caution">
    <text evidence="1">The sequence shown here is derived from an EMBL/GenBank/DDBJ whole genome shotgun (WGS) entry which is preliminary data.</text>
</comment>
<keyword evidence="2" id="KW-1185">Reference proteome</keyword>
<evidence type="ECO:0000313" key="2">
    <source>
        <dbReference type="Proteomes" id="UP001605036"/>
    </source>
</evidence>
<sequence>MDGHCKTTKTCGVVTNEWEGRNCLKAETKNPTTRNAKTANIDGGTDEIQLIGACKREHDRREGIKDVAIHSLAEGRRSVKASLSQQNRGFAEQIRSHHRTGEGKLRGINETKPPLPHQFRWPCGRTKNEGIMLEADVDGIALAPATWDSNTWHPERLVDSH</sequence>
<dbReference type="EMBL" id="JBHFFA010000003">
    <property type="protein sequence ID" value="KAL2633260.1"/>
    <property type="molecule type" value="Genomic_DNA"/>
</dbReference>
<accession>A0ABD1YR58</accession>
<gene>
    <name evidence="1" type="ORF">R1flu_004739</name>
</gene>
<name>A0ABD1YR58_9MARC</name>
<evidence type="ECO:0000313" key="1">
    <source>
        <dbReference type="EMBL" id="KAL2633260.1"/>
    </source>
</evidence>
<proteinExistence type="predicted"/>
<dbReference type="AlphaFoldDB" id="A0ABD1YR58"/>